<evidence type="ECO:0000313" key="4">
    <source>
        <dbReference type="EMBL" id="GAA3651901.1"/>
    </source>
</evidence>
<comment type="caution">
    <text evidence="4">The sequence shown here is derived from an EMBL/GenBank/DDBJ whole genome shotgun (WGS) entry which is preliminary data.</text>
</comment>
<feature type="DNA-binding region" description="H-T-H motif" evidence="2">
    <location>
        <begin position="31"/>
        <end position="50"/>
    </location>
</feature>
<keyword evidence="1 2" id="KW-0238">DNA-binding</keyword>
<name>A0ABP7B7I5_9MICO</name>
<dbReference type="InterPro" id="IPR001647">
    <property type="entry name" value="HTH_TetR"/>
</dbReference>
<proteinExistence type="predicted"/>
<dbReference type="Proteomes" id="UP001410795">
    <property type="component" value="Unassembled WGS sequence"/>
</dbReference>
<sequence>MSEDPRQKRTRAALSEALLRQLDRGELSDISVASLCREAGVHRTTFYGHAGSIEEFAVGMITDEVDALATVDGGGPDARGAYRQAMVDLLAHIAGERRLYRALLGSRWNGALRVALDESMRARVRLALEVFAGRLGADVPDDREDVVAFVSGALVGVLVRWAESDDQDAAGRAAFVQALMPRWWPVR</sequence>
<dbReference type="Gene3D" id="1.10.357.10">
    <property type="entry name" value="Tetracycline Repressor, domain 2"/>
    <property type="match status" value="1"/>
</dbReference>
<reference evidence="5" key="1">
    <citation type="journal article" date="2019" name="Int. J. Syst. Evol. Microbiol.">
        <title>The Global Catalogue of Microorganisms (GCM) 10K type strain sequencing project: providing services to taxonomists for standard genome sequencing and annotation.</title>
        <authorList>
            <consortium name="The Broad Institute Genomics Platform"/>
            <consortium name="The Broad Institute Genome Sequencing Center for Infectious Disease"/>
            <person name="Wu L."/>
            <person name="Ma J."/>
        </authorList>
    </citation>
    <scope>NUCLEOTIDE SEQUENCE [LARGE SCALE GENOMIC DNA]</scope>
    <source>
        <strain evidence="5">JCM 16546</strain>
    </source>
</reference>
<dbReference type="RefSeq" id="WP_221855597.1">
    <property type="nucleotide sequence ID" value="NZ_BAAAYV010000005.1"/>
</dbReference>
<accession>A0ABP7B7I5</accession>
<dbReference type="InterPro" id="IPR009057">
    <property type="entry name" value="Homeodomain-like_sf"/>
</dbReference>
<protein>
    <recommendedName>
        <fullName evidence="3">HTH tetR-type domain-containing protein</fullName>
    </recommendedName>
</protein>
<dbReference type="SUPFAM" id="SSF46689">
    <property type="entry name" value="Homeodomain-like"/>
    <property type="match status" value="1"/>
</dbReference>
<evidence type="ECO:0000256" key="1">
    <source>
        <dbReference type="ARBA" id="ARBA00023125"/>
    </source>
</evidence>
<evidence type="ECO:0000313" key="5">
    <source>
        <dbReference type="Proteomes" id="UP001410795"/>
    </source>
</evidence>
<feature type="domain" description="HTH tetR-type" evidence="3">
    <location>
        <begin position="8"/>
        <end position="68"/>
    </location>
</feature>
<evidence type="ECO:0000259" key="3">
    <source>
        <dbReference type="PROSITE" id="PS50977"/>
    </source>
</evidence>
<evidence type="ECO:0000256" key="2">
    <source>
        <dbReference type="PROSITE-ProRule" id="PRU00335"/>
    </source>
</evidence>
<dbReference type="PROSITE" id="PS50977">
    <property type="entry name" value="HTH_TETR_2"/>
    <property type="match status" value="1"/>
</dbReference>
<organism evidence="4 5">
    <name type="scientific">Microbacterium marinilacus</name>
    <dbReference type="NCBI Taxonomy" id="415209"/>
    <lineage>
        <taxon>Bacteria</taxon>
        <taxon>Bacillati</taxon>
        <taxon>Actinomycetota</taxon>
        <taxon>Actinomycetes</taxon>
        <taxon>Micrococcales</taxon>
        <taxon>Microbacteriaceae</taxon>
        <taxon>Microbacterium</taxon>
    </lineage>
</organism>
<gene>
    <name evidence="4" type="ORF">GCM10022202_09550</name>
</gene>
<keyword evidence="5" id="KW-1185">Reference proteome</keyword>
<dbReference type="EMBL" id="BAAAYV010000005">
    <property type="protein sequence ID" value="GAA3651901.1"/>
    <property type="molecule type" value="Genomic_DNA"/>
</dbReference>